<evidence type="ECO:0000313" key="3">
    <source>
        <dbReference type="EMBL" id="HIZ48280.1"/>
    </source>
</evidence>
<dbReference type="AlphaFoldDB" id="A0A9D2F3M1"/>
<comment type="caution">
    <text evidence="3">The sequence shown here is derived from an EMBL/GenBank/DDBJ whole genome shotgun (WGS) entry which is preliminary data.</text>
</comment>
<protein>
    <submittedName>
        <fullName evidence="3">AtpZ/AtpI family protein</fullName>
    </submittedName>
</protein>
<proteinExistence type="predicted"/>
<reference evidence="3" key="2">
    <citation type="submission" date="2021-04" db="EMBL/GenBank/DDBJ databases">
        <authorList>
            <person name="Gilroy R."/>
        </authorList>
    </citation>
    <scope>NUCLEOTIDE SEQUENCE</scope>
    <source>
        <strain evidence="3">3436</strain>
    </source>
</reference>
<keyword evidence="2" id="KW-0472">Membrane</keyword>
<sequence length="88" mass="9637">MKNLYDITRHLVWLTQFGLSVCAPLVLFVLGAVWLQKNFALDGWVVVIGIALGILGAVGGLRTSLKAIEQQGRQRPGKRPPPTSFNSH</sequence>
<dbReference type="EMBL" id="DXBO01000092">
    <property type="protein sequence ID" value="HIZ48280.1"/>
    <property type="molecule type" value="Genomic_DNA"/>
</dbReference>
<evidence type="ECO:0000256" key="1">
    <source>
        <dbReference type="SAM" id="MobiDB-lite"/>
    </source>
</evidence>
<feature type="transmembrane region" description="Helical" evidence="2">
    <location>
        <begin position="41"/>
        <end position="61"/>
    </location>
</feature>
<gene>
    <name evidence="3" type="ORF">H9810_06150</name>
</gene>
<organism evidence="3 4">
    <name type="scientific">Candidatus Gemmiger excrementavium</name>
    <dbReference type="NCBI Taxonomy" id="2838608"/>
    <lineage>
        <taxon>Bacteria</taxon>
        <taxon>Bacillati</taxon>
        <taxon>Bacillota</taxon>
        <taxon>Clostridia</taxon>
        <taxon>Eubacteriales</taxon>
        <taxon>Gemmiger</taxon>
    </lineage>
</organism>
<keyword evidence="2" id="KW-1133">Transmembrane helix</keyword>
<accession>A0A9D2F3M1</accession>
<dbReference type="Proteomes" id="UP000824031">
    <property type="component" value="Unassembled WGS sequence"/>
</dbReference>
<feature type="compositionally biased region" description="Pro residues" evidence="1">
    <location>
        <begin position="79"/>
        <end position="88"/>
    </location>
</feature>
<reference evidence="3" key="1">
    <citation type="journal article" date="2021" name="PeerJ">
        <title>Extensive microbial diversity within the chicken gut microbiome revealed by metagenomics and culture.</title>
        <authorList>
            <person name="Gilroy R."/>
            <person name="Ravi A."/>
            <person name="Getino M."/>
            <person name="Pursley I."/>
            <person name="Horton D.L."/>
            <person name="Alikhan N.F."/>
            <person name="Baker D."/>
            <person name="Gharbi K."/>
            <person name="Hall N."/>
            <person name="Watson M."/>
            <person name="Adriaenssens E.M."/>
            <person name="Foster-Nyarko E."/>
            <person name="Jarju S."/>
            <person name="Secka A."/>
            <person name="Antonio M."/>
            <person name="Oren A."/>
            <person name="Chaudhuri R.R."/>
            <person name="La Ragione R."/>
            <person name="Hildebrand F."/>
            <person name="Pallen M.J."/>
        </authorList>
    </citation>
    <scope>NUCLEOTIDE SEQUENCE</scope>
    <source>
        <strain evidence="3">3436</strain>
    </source>
</reference>
<name>A0A9D2F3M1_9FIRM</name>
<evidence type="ECO:0000313" key="4">
    <source>
        <dbReference type="Proteomes" id="UP000824031"/>
    </source>
</evidence>
<keyword evidence="2" id="KW-0812">Transmembrane</keyword>
<feature type="transmembrane region" description="Helical" evidence="2">
    <location>
        <begin position="12"/>
        <end position="35"/>
    </location>
</feature>
<evidence type="ECO:0000256" key="2">
    <source>
        <dbReference type="SAM" id="Phobius"/>
    </source>
</evidence>
<feature type="region of interest" description="Disordered" evidence="1">
    <location>
        <begin position="69"/>
        <end position="88"/>
    </location>
</feature>